<protein>
    <submittedName>
        <fullName evidence="2">Uncharacterized protein</fullName>
    </submittedName>
</protein>
<gene>
    <name evidence="2" type="ORF">Tci_037115</name>
</gene>
<feature type="region of interest" description="Disordered" evidence="1">
    <location>
        <begin position="1"/>
        <end position="45"/>
    </location>
</feature>
<reference evidence="2" key="1">
    <citation type="journal article" date="2019" name="Sci. Rep.">
        <title>Draft genome of Tanacetum cinerariifolium, the natural source of mosquito coil.</title>
        <authorList>
            <person name="Yamashiro T."/>
            <person name="Shiraishi A."/>
            <person name="Satake H."/>
            <person name="Nakayama K."/>
        </authorList>
    </citation>
    <scope>NUCLEOTIDE SEQUENCE</scope>
</reference>
<feature type="compositionally biased region" description="Low complexity" evidence="1">
    <location>
        <begin position="21"/>
        <end position="32"/>
    </location>
</feature>
<sequence length="99" mass="10581">MAQDRILRSDVTGDSGGQNVEGAPGFEAAGAPQNPSLIDDWGANSSDNNAADLTLSQIRPAVHSQENYQASIRNNEINYAGKSLSRRTGKYVNIEIAYA</sequence>
<evidence type="ECO:0000313" key="2">
    <source>
        <dbReference type="EMBL" id="GEU65137.1"/>
    </source>
</evidence>
<proteinExistence type="predicted"/>
<comment type="caution">
    <text evidence="2">The sequence shown here is derived from an EMBL/GenBank/DDBJ whole genome shotgun (WGS) entry which is preliminary data.</text>
</comment>
<dbReference type="EMBL" id="BKCJ010005145">
    <property type="protein sequence ID" value="GEU65137.1"/>
    <property type="molecule type" value="Genomic_DNA"/>
</dbReference>
<organism evidence="2">
    <name type="scientific">Tanacetum cinerariifolium</name>
    <name type="common">Dalmatian daisy</name>
    <name type="synonym">Chrysanthemum cinerariifolium</name>
    <dbReference type="NCBI Taxonomy" id="118510"/>
    <lineage>
        <taxon>Eukaryota</taxon>
        <taxon>Viridiplantae</taxon>
        <taxon>Streptophyta</taxon>
        <taxon>Embryophyta</taxon>
        <taxon>Tracheophyta</taxon>
        <taxon>Spermatophyta</taxon>
        <taxon>Magnoliopsida</taxon>
        <taxon>eudicotyledons</taxon>
        <taxon>Gunneridae</taxon>
        <taxon>Pentapetalae</taxon>
        <taxon>asterids</taxon>
        <taxon>campanulids</taxon>
        <taxon>Asterales</taxon>
        <taxon>Asteraceae</taxon>
        <taxon>Asteroideae</taxon>
        <taxon>Anthemideae</taxon>
        <taxon>Anthemidinae</taxon>
        <taxon>Tanacetum</taxon>
    </lineage>
</organism>
<name>A0A6L2LVY8_TANCI</name>
<dbReference type="AlphaFoldDB" id="A0A6L2LVY8"/>
<accession>A0A6L2LVY8</accession>
<evidence type="ECO:0000256" key="1">
    <source>
        <dbReference type="SAM" id="MobiDB-lite"/>
    </source>
</evidence>